<dbReference type="EMBL" id="BART01028293">
    <property type="protein sequence ID" value="GAG90090.1"/>
    <property type="molecule type" value="Genomic_DNA"/>
</dbReference>
<accession>X1B4W2</accession>
<gene>
    <name evidence="1" type="ORF">S01H4_49927</name>
</gene>
<organism evidence="1">
    <name type="scientific">marine sediment metagenome</name>
    <dbReference type="NCBI Taxonomy" id="412755"/>
    <lineage>
        <taxon>unclassified sequences</taxon>
        <taxon>metagenomes</taxon>
        <taxon>ecological metagenomes</taxon>
    </lineage>
</organism>
<evidence type="ECO:0000313" key="1">
    <source>
        <dbReference type="EMBL" id="GAG90090.1"/>
    </source>
</evidence>
<reference evidence="1" key="1">
    <citation type="journal article" date="2014" name="Front. Microbiol.">
        <title>High frequency of phylogenetically diverse reductive dehalogenase-homologous genes in deep subseafloor sedimentary metagenomes.</title>
        <authorList>
            <person name="Kawai M."/>
            <person name="Futagami T."/>
            <person name="Toyoda A."/>
            <person name="Takaki Y."/>
            <person name="Nishi S."/>
            <person name="Hori S."/>
            <person name="Arai W."/>
            <person name="Tsubouchi T."/>
            <person name="Morono Y."/>
            <person name="Uchiyama I."/>
            <person name="Ito T."/>
            <person name="Fujiyama A."/>
            <person name="Inagaki F."/>
            <person name="Takami H."/>
        </authorList>
    </citation>
    <scope>NUCLEOTIDE SEQUENCE</scope>
    <source>
        <strain evidence="1">Expedition CK06-06</strain>
    </source>
</reference>
<proteinExistence type="predicted"/>
<comment type="caution">
    <text evidence="1">The sequence shown here is derived from an EMBL/GenBank/DDBJ whole genome shotgun (WGS) entry which is preliminary data.</text>
</comment>
<sequence length="52" mass="5856">MKSIINKKKTFVILVISLFLLFNVLTISKVYGATKQEDAVFNLDKDDPLGPE</sequence>
<dbReference type="AlphaFoldDB" id="X1B4W2"/>
<name>X1B4W2_9ZZZZ</name>
<protein>
    <submittedName>
        <fullName evidence="1">Uncharacterized protein</fullName>
    </submittedName>
</protein>
<feature type="non-terminal residue" evidence="1">
    <location>
        <position position="52"/>
    </location>
</feature>